<evidence type="ECO:0000313" key="2">
    <source>
        <dbReference type="EMBL" id="CAK0844246.1"/>
    </source>
</evidence>
<organism evidence="2 3">
    <name type="scientific">Prorocentrum cordatum</name>
    <dbReference type="NCBI Taxonomy" id="2364126"/>
    <lineage>
        <taxon>Eukaryota</taxon>
        <taxon>Sar</taxon>
        <taxon>Alveolata</taxon>
        <taxon>Dinophyceae</taxon>
        <taxon>Prorocentrales</taxon>
        <taxon>Prorocentraceae</taxon>
        <taxon>Prorocentrum</taxon>
    </lineage>
</organism>
<keyword evidence="1" id="KW-0472">Membrane</keyword>
<feature type="non-terminal residue" evidence="2">
    <location>
        <position position="1"/>
    </location>
</feature>
<keyword evidence="1" id="KW-1133">Transmembrane helix</keyword>
<keyword evidence="1" id="KW-0812">Transmembrane</keyword>
<protein>
    <recommendedName>
        <fullName evidence="4">Ion transport domain-containing protein</fullName>
    </recommendedName>
</protein>
<evidence type="ECO:0000313" key="3">
    <source>
        <dbReference type="Proteomes" id="UP001189429"/>
    </source>
</evidence>
<keyword evidence="3" id="KW-1185">Reference proteome</keyword>
<proteinExistence type="predicted"/>
<dbReference type="Proteomes" id="UP001189429">
    <property type="component" value="Unassembled WGS sequence"/>
</dbReference>
<reference evidence="2" key="1">
    <citation type="submission" date="2023-10" db="EMBL/GenBank/DDBJ databases">
        <authorList>
            <person name="Chen Y."/>
            <person name="Shah S."/>
            <person name="Dougan E. K."/>
            <person name="Thang M."/>
            <person name="Chan C."/>
        </authorList>
    </citation>
    <scope>NUCLEOTIDE SEQUENCE [LARGE SCALE GENOMIC DNA]</scope>
</reference>
<evidence type="ECO:0000256" key="1">
    <source>
        <dbReference type="SAM" id="Phobius"/>
    </source>
</evidence>
<comment type="caution">
    <text evidence="2">The sequence shown here is derived from an EMBL/GenBank/DDBJ whole genome shotgun (WGS) entry which is preliminary data.</text>
</comment>
<evidence type="ECO:0008006" key="4">
    <source>
        <dbReference type="Google" id="ProtNLM"/>
    </source>
</evidence>
<dbReference type="EMBL" id="CAUYUJ010014649">
    <property type="protein sequence ID" value="CAK0844246.1"/>
    <property type="molecule type" value="Genomic_DNA"/>
</dbReference>
<gene>
    <name evidence="2" type="ORF">PCOR1329_LOCUS38387</name>
</gene>
<name>A0ABN9TEP2_9DINO</name>
<feature type="transmembrane region" description="Helical" evidence="1">
    <location>
        <begin position="19"/>
        <end position="38"/>
    </location>
</feature>
<sequence>VEAPRRTDFVSRFADSTTFLVGIYFVILVNCLFMTYAADTEIKHYDRDPTVFFVIGELVSKTCILARVVHQVMALPLVLLLR</sequence>
<accession>A0ABN9TEP2</accession>